<dbReference type="VEuPathDB" id="FungiDB:AB675_7595"/>
<feature type="domain" description="BZIP" evidence="2">
    <location>
        <begin position="125"/>
        <end position="140"/>
    </location>
</feature>
<dbReference type="InterPro" id="IPR046347">
    <property type="entry name" value="bZIP_sf"/>
</dbReference>
<dbReference type="GeneID" id="28739856"/>
<gene>
    <name evidence="3" type="ORF">AB675_7595</name>
</gene>
<protein>
    <recommendedName>
        <fullName evidence="2">BZIP domain-containing protein</fullName>
    </recommendedName>
</protein>
<accession>A0A0N0NMF4</accession>
<keyword evidence="4" id="KW-1185">Reference proteome</keyword>
<feature type="region of interest" description="Disordered" evidence="1">
    <location>
        <begin position="183"/>
        <end position="204"/>
    </location>
</feature>
<evidence type="ECO:0000313" key="4">
    <source>
        <dbReference type="Proteomes" id="UP000038010"/>
    </source>
</evidence>
<dbReference type="RefSeq" id="XP_018000364.1">
    <property type="nucleotide sequence ID" value="XM_018147976.1"/>
</dbReference>
<dbReference type="PROSITE" id="PS00036">
    <property type="entry name" value="BZIP_BASIC"/>
    <property type="match status" value="1"/>
</dbReference>
<dbReference type="SUPFAM" id="SSF57959">
    <property type="entry name" value="Leucine zipper domain"/>
    <property type="match status" value="1"/>
</dbReference>
<feature type="region of interest" description="Disordered" evidence="1">
    <location>
        <begin position="67"/>
        <end position="139"/>
    </location>
</feature>
<evidence type="ECO:0000259" key="2">
    <source>
        <dbReference type="PROSITE" id="PS00036"/>
    </source>
</evidence>
<dbReference type="AlphaFoldDB" id="A0A0N0NMF4"/>
<evidence type="ECO:0000313" key="3">
    <source>
        <dbReference type="EMBL" id="KPI40401.1"/>
    </source>
</evidence>
<dbReference type="GO" id="GO:0003700">
    <property type="term" value="F:DNA-binding transcription factor activity"/>
    <property type="evidence" value="ECO:0007669"/>
    <property type="project" value="InterPro"/>
</dbReference>
<dbReference type="CDD" id="cd14688">
    <property type="entry name" value="bZIP_YAP"/>
    <property type="match status" value="1"/>
</dbReference>
<feature type="compositionally biased region" description="Polar residues" evidence="1">
    <location>
        <begin position="96"/>
        <end position="111"/>
    </location>
</feature>
<reference evidence="3 4" key="1">
    <citation type="submission" date="2015-06" db="EMBL/GenBank/DDBJ databases">
        <title>Draft genome of the ant-associated black yeast Phialophora attae CBS 131958.</title>
        <authorList>
            <person name="Moreno L.F."/>
            <person name="Stielow B.J."/>
            <person name="de Hoog S."/>
            <person name="Vicente V.A."/>
            <person name="Weiss V.A."/>
            <person name="de Vries M."/>
            <person name="Cruz L.M."/>
            <person name="Souza E.M."/>
        </authorList>
    </citation>
    <scope>NUCLEOTIDE SEQUENCE [LARGE SCALE GENOMIC DNA]</scope>
    <source>
        <strain evidence="3 4">CBS 131958</strain>
    </source>
</reference>
<dbReference type="InterPro" id="IPR004827">
    <property type="entry name" value="bZIP"/>
</dbReference>
<sequence length="225" mass="25799">MANTLFSQAYPYHPSVSTHHLVDSYHVNQLCDNIVWTNYPSDQVIQSPDMLIENTYHAEILVPYQEESLFTPPPPSSRSTRSLAYMEASQEKKRASLSTPTSSVPYPQSPHNKALLTHHSPHSQRRQEQNRTSQQAFRDRQRRAIETLKREVMDWRMRYEQLASVFASQVELFQILQQQQQQQDRSEIPRTASTDCFTGGSQGDEGEMDDVACLLGQRGPFGDGR</sequence>
<proteinExistence type="predicted"/>
<dbReference type="EMBL" id="LFJN01000012">
    <property type="protein sequence ID" value="KPI40401.1"/>
    <property type="molecule type" value="Genomic_DNA"/>
</dbReference>
<dbReference type="Proteomes" id="UP000038010">
    <property type="component" value="Unassembled WGS sequence"/>
</dbReference>
<comment type="caution">
    <text evidence="3">The sequence shown here is derived from an EMBL/GenBank/DDBJ whole genome shotgun (WGS) entry which is preliminary data.</text>
</comment>
<organism evidence="3 4">
    <name type="scientific">Cyphellophora attinorum</name>
    <dbReference type="NCBI Taxonomy" id="1664694"/>
    <lineage>
        <taxon>Eukaryota</taxon>
        <taxon>Fungi</taxon>
        <taxon>Dikarya</taxon>
        <taxon>Ascomycota</taxon>
        <taxon>Pezizomycotina</taxon>
        <taxon>Eurotiomycetes</taxon>
        <taxon>Chaetothyriomycetidae</taxon>
        <taxon>Chaetothyriales</taxon>
        <taxon>Cyphellophoraceae</taxon>
        <taxon>Cyphellophora</taxon>
    </lineage>
</organism>
<dbReference type="Gene3D" id="1.20.5.170">
    <property type="match status" value="1"/>
</dbReference>
<name>A0A0N0NMF4_9EURO</name>
<evidence type="ECO:0000256" key="1">
    <source>
        <dbReference type="SAM" id="MobiDB-lite"/>
    </source>
</evidence>